<dbReference type="Gene3D" id="3.30.420.60">
    <property type="entry name" value="eRF1 domain 2"/>
    <property type="match status" value="1"/>
</dbReference>
<dbReference type="EMBL" id="BAAAVV010000006">
    <property type="protein sequence ID" value="GAA3172288.1"/>
    <property type="molecule type" value="Genomic_DNA"/>
</dbReference>
<keyword evidence="2" id="KW-1185">Reference proteome</keyword>
<comment type="caution">
    <text evidence="1">The sequence shown here is derived from an EMBL/GenBank/DDBJ whole genome shotgun (WGS) entry which is preliminary data.</text>
</comment>
<reference evidence="2" key="1">
    <citation type="journal article" date="2019" name="Int. J. Syst. Evol. Microbiol.">
        <title>The Global Catalogue of Microorganisms (GCM) 10K type strain sequencing project: providing services to taxonomists for standard genome sequencing and annotation.</title>
        <authorList>
            <consortium name="The Broad Institute Genomics Platform"/>
            <consortium name="The Broad Institute Genome Sequencing Center for Infectious Disease"/>
            <person name="Wu L."/>
            <person name="Ma J."/>
        </authorList>
    </citation>
    <scope>NUCLEOTIDE SEQUENCE [LARGE SCALE GENOMIC DNA]</scope>
    <source>
        <strain evidence="2">JCM 15614</strain>
    </source>
</reference>
<protein>
    <recommendedName>
        <fullName evidence="3">Peptide chain release factor 1 (ERF1)</fullName>
    </recommendedName>
</protein>
<evidence type="ECO:0000313" key="2">
    <source>
        <dbReference type="Proteomes" id="UP001499924"/>
    </source>
</evidence>
<organism evidence="1 2">
    <name type="scientific">Blastococcus jejuensis</name>
    <dbReference type="NCBI Taxonomy" id="351224"/>
    <lineage>
        <taxon>Bacteria</taxon>
        <taxon>Bacillati</taxon>
        <taxon>Actinomycetota</taxon>
        <taxon>Actinomycetes</taxon>
        <taxon>Geodermatophilales</taxon>
        <taxon>Geodermatophilaceae</taxon>
        <taxon>Blastococcus</taxon>
    </lineage>
</organism>
<dbReference type="RefSeq" id="WP_344689465.1">
    <property type="nucleotide sequence ID" value="NZ_BAAAVV010000006.1"/>
</dbReference>
<evidence type="ECO:0000313" key="1">
    <source>
        <dbReference type="EMBL" id="GAA3172288.1"/>
    </source>
</evidence>
<evidence type="ECO:0008006" key="3">
    <source>
        <dbReference type="Google" id="ProtNLM"/>
    </source>
</evidence>
<proteinExistence type="predicted"/>
<dbReference type="Proteomes" id="UP001499924">
    <property type="component" value="Unassembled WGS sequence"/>
</dbReference>
<accession>A0ABP6P9Y9</accession>
<dbReference type="Pfam" id="PF18844">
    <property type="entry name" value="baeRF_family2"/>
    <property type="match status" value="1"/>
</dbReference>
<dbReference type="SUPFAM" id="SSF53137">
    <property type="entry name" value="Translational machinery components"/>
    <property type="match status" value="1"/>
</dbReference>
<dbReference type="InterPro" id="IPR040701">
    <property type="entry name" value="Bact_RF_family2"/>
</dbReference>
<name>A0ABP6P9Y9_9ACTN</name>
<gene>
    <name evidence="1" type="ORF">GCM10010531_27180</name>
</gene>
<sequence>MALLAERTELQVEAVRSLVEAPGPWTSVYLGLADRDPQGLPVDRSARWHGLATALLDDGAAPDVVAFLGGAVRAEPPGPAVLAAFAADDGPVRLFRVPRLPEPDSSCSGPLPRVLPLLGWLQDHPPHVLVVTDRTGADLETFTHGVYRRRTVVGPDDEIERNAPGGWAQGRYQHRAEDSWQHNAGQVAEAVAAEVRESGARLVVIAGDVRAVQLLEEQAPPWVRKETAWRHITGGRSADGSQGTRPDRVEDVVQEFVDEEVAALLGRFEEERAPGGIGVEGVPQTLDALARGQVAALLLVPGALEGRTAWFGPDPSHVLADGDQLPPPDWGPALRAPLADVAVRAALGSRGQVWLVPDGLPGSPAEGIGAFCRFR</sequence>
<dbReference type="InterPro" id="IPR042226">
    <property type="entry name" value="eFR1_2_sf"/>
</dbReference>